<evidence type="ECO:0000256" key="6">
    <source>
        <dbReference type="RuleBase" id="RU003983"/>
    </source>
</evidence>
<dbReference type="Pfam" id="PF01435">
    <property type="entry name" value="Peptidase_M48"/>
    <property type="match status" value="1"/>
</dbReference>
<dbReference type="CDD" id="cd07331">
    <property type="entry name" value="M48C_Oma1_like"/>
    <property type="match status" value="1"/>
</dbReference>
<dbReference type="GO" id="GO:0046872">
    <property type="term" value="F:metal ion binding"/>
    <property type="evidence" value="ECO:0007669"/>
    <property type="project" value="UniProtKB-KW"/>
</dbReference>
<dbReference type="GO" id="GO:0016020">
    <property type="term" value="C:membrane"/>
    <property type="evidence" value="ECO:0007669"/>
    <property type="project" value="TreeGrafter"/>
</dbReference>
<reference evidence="9 10" key="1">
    <citation type="submission" date="2016-09" db="EMBL/GenBank/DDBJ databases">
        <title>Extensive genetic diversity and differential bi-allelic expression allows diatom success in the polar Southern Ocean.</title>
        <authorList>
            <consortium name="DOE Joint Genome Institute"/>
            <person name="Mock T."/>
            <person name="Otillar R.P."/>
            <person name="Strauss J."/>
            <person name="Dupont C."/>
            <person name="Frickenhaus S."/>
            <person name="Maumus F."/>
            <person name="Mcmullan M."/>
            <person name="Sanges R."/>
            <person name="Schmutz J."/>
            <person name="Toseland A."/>
            <person name="Valas R."/>
            <person name="Veluchamy A."/>
            <person name="Ward B.J."/>
            <person name="Allen A."/>
            <person name="Barry K."/>
            <person name="Falciatore A."/>
            <person name="Ferrante M."/>
            <person name="Fortunato A.E."/>
            <person name="Gloeckner G."/>
            <person name="Gruber A."/>
            <person name="Hipkin R."/>
            <person name="Janech M."/>
            <person name="Kroth P."/>
            <person name="Leese F."/>
            <person name="Lindquist E."/>
            <person name="Lyon B.R."/>
            <person name="Martin J."/>
            <person name="Mayer C."/>
            <person name="Parker M."/>
            <person name="Quesneville H."/>
            <person name="Raymond J."/>
            <person name="Uhlig C."/>
            <person name="Valentin K.U."/>
            <person name="Worden A.Z."/>
            <person name="Armbrust E.V."/>
            <person name="Bowler C."/>
            <person name="Green B."/>
            <person name="Moulton V."/>
            <person name="Van Oosterhout C."/>
            <person name="Grigoriev I."/>
        </authorList>
    </citation>
    <scope>NUCLEOTIDE SEQUENCE [LARGE SCALE GENOMIC DNA]</scope>
    <source>
        <strain evidence="9 10">CCMP1102</strain>
    </source>
</reference>
<proteinExistence type="inferred from homology"/>
<name>A0A1E7FBR1_9STRA</name>
<evidence type="ECO:0000256" key="1">
    <source>
        <dbReference type="ARBA" id="ARBA00022670"/>
    </source>
</evidence>
<keyword evidence="2" id="KW-0479">Metal-binding</keyword>
<evidence type="ECO:0000313" key="10">
    <source>
        <dbReference type="Proteomes" id="UP000095751"/>
    </source>
</evidence>
<dbReference type="Proteomes" id="UP000095751">
    <property type="component" value="Unassembled WGS sequence"/>
</dbReference>
<dbReference type="KEGG" id="fcy:FRACYDRAFT_275688"/>
<organism evidence="9 10">
    <name type="scientific">Fragilariopsis cylindrus CCMP1102</name>
    <dbReference type="NCBI Taxonomy" id="635003"/>
    <lineage>
        <taxon>Eukaryota</taxon>
        <taxon>Sar</taxon>
        <taxon>Stramenopiles</taxon>
        <taxon>Ochrophyta</taxon>
        <taxon>Bacillariophyta</taxon>
        <taxon>Bacillariophyceae</taxon>
        <taxon>Bacillariophycidae</taxon>
        <taxon>Bacillariales</taxon>
        <taxon>Bacillariaceae</taxon>
        <taxon>Fragilariopsis</taxon>
    </lineage>
</organism>
<feature type="domain" description="Peptidase M48" evidence="8">
    <location>
        <begin position="54"/>
        <end position="219"/>
    </location>
</feature>
<keyword evidence="4 6" id="KW-0862">Zinc</keyword>
<keyword evidence="3 6" id="KW-0378">Hydrolase</keyword>
<evidence type="ECO:0000256" key="7">
    <source>
        <dbReference type="SAM" id="MobiDB-lite"/>
    </source>
</evidence>
<keyword evidence="5 6" id="KW-0482">Metalloprotease</keyword>
<dbReference type="InterPro" id="IPR051156">
    <property type="entry name" value="Mito/Outer_Membr_Metalloprot"/>
</dbReference>
<dbReference type="OrthoDB" id="7464992at2759"/>
<dbReference type="GO" id="GO:0004222">
    <property type="term" value="F:metalloendopeptidase activity"/>
    <property type="evidence" value="ECO:0007669"/>
    <property type="project" value="InterPro"/>
</dbReference>
<feature type="region of interest" description="Disordered" evidence="7">
    <location>
        <begin position="186"/>
        <end position="211"/>
    </location>
</feature>
<dbReference type="GO" id="GO:0051603">
    <property type="term" value="P:proteolysis involved in protein catabolic process"/>
    <property type="evidence" value="ECO:0007669"/>
    <property type="project" value="TreeGrafter"/>
</dbReference>
<dbReference type="PANTHER" id="PTHR22726">
    <property type="entry name" value="METALLOENDOPEPTIDASE OMA1"/>
    <property type="match status" value="1"/>
</dbReference>
<evidence type="ECO:0000256" key="2">
    <source>
        <dbReference type="ARBA" id="ARBA00022723"/>
    </source>
</evidence>
<accession>A0A1E7FBR1</accession>
<sequence length="243" mass="27064">MGKEAYLQLLIEHKNNILPRNHPISITIERVGKRIFHAAGKFAKENNLDYFDTNNVTFTVVDSDQANAFVLPGNHVFFLTGMCRYARTEDEIGGILGHEMAHNLARHLGEKMSSSAVVSILAALSLFVDPSGSFFIIFMPAATILSSLPHSRELELEADGIGMRLAAEACYDPEALSHVFQRMDDASKEGSDNNLTNKPPEFLSTHPSDESRIKDMQKWLPEDKRIFNIAKKSKYPSIPSSSL</sequence>
<keyword evidence="1 6" id="KW-0645">Protease</keyword>
<evidence type="ECO:0000259" key="8">
    <source>
        <dbReference type="Pfam" id="PF01435"/>
    </source>
</evidence>
<evidence type="ECO:0000256" key="3">
    <source>
        <dbReference type="ARBA" id="ARBA00022801"/>
    </source>
</evidence>
<comment type="similarity">
    <text evidence="6">Belongs to the peptidase M48 family.</text>
</comment>
<gene>
    <name evidence="9" type="ORF">FRACYDRAFT_275688</name>
</gene>
<dbReference type="Gene3D" id="3.30.2010.10">
    <property type="entry name" value="Metalloproteases ('zincins'), catalytic domain"/>
    <property type="match status" value="1"/>
</dbReference>
<evidence type="ECO:0000313" key="9">
    <source>
        <dbReference type="EMBL" id="OEU15485.1"/>
    </source>
</evidence>
<dbReference type="AlphaFoldDB" id="A0A1E7FBR1"/>
<dbReference type="EMBL" id="KV784359">
    <property type="protein sequence ID" value="OEU15485.1"/>
    <property type="molecule type" value="Genomic_DNA"/>
</dbReference>
<dbReference type="PANTHER" id="PTHR22726:SF1">
    <property type="entry name" value="METALLOENDOPEPTIDASE OMA1, MITOCHONDRIAL"/>
    <property type="match status" value="1"/>
</dbReference>
<dbReference type="InterPro" id="IPR001915">
    <property type="entry name" value="Peptidase_M48"/>
</dbReference>
<keyword evidence="10" id="KW-1185">Reference proteome</keyword>
<comment type="cofactor">
    <cofactor evidence="6">
        <name>Zn(2+)</name>
        <dbReference type="ChEBI" id="CHEBI:29105"/>
    </cofactor>
    <text evidence="6">Binds 1 zinc ion per subunit.</text>
</comment>
<dbReference type="InParanoid" id="A0A1E7FBR1"/>
<protein>
    <submittedName>
        <fullName evidence="9">Peptidase_M48-domain-containing protein</fullName>
    </submittedName>
</protein>
<evidence type="ECO:0000256" key="4">
    <source>
        <dbReference type="ARBA" id="ARBA00022833"/>
    </source>
</evidence>
<evidence type="ECO:0000256" key="5">
    <source>
        <dbReference type="ARBA" id="ARBA00023049"/>
    </source>
</evidence>